<keyword evidence="2" id="KW-1185">Reference proteome</keyword>
<sequence>MSLKTQPNHSGVPPQRGRCDDEYVVACDDWFASLGSGIDPVDVEPLDSDVLWPENALARLDQSLALFCNDDSSVDCERVPARSQHERLKPFGV</sequence>
<gene>
    <name evidence="1" type="ORF">FHS27_005416</name>
</gene>
<protein>
    <submittedName>
        <fullName evidence="1">Uncharacterized protein</fullName>
    </submittedName>
</protein>
<comment type="caution">
    <text evidence="1">The sequence shown here is derived from an EMBL/GenBank/DDBJ whole genome shotgun (WGS) entry which is preliminary data.</text>
</comment>
<dbReference type="Proteomes" id="UP000536179">
    <property type="component" value="Unassembled WGS sequence"/>
</dbReference>
<evidence type="ECO:0000313" key="2">
    <source>
        <dbReference type="Proteomes" id="UP000536179"/>
    </source>
</evidence>
<organism evidence="1 2">
    <name type="scientific">Aporhodopirellula rubra</name>
    <dbReference type="NCBI Taxonomy" id="980271"/>
    <lineage>
        <taxon>Bacteria</taxon>
        <taxon>Pseudomonadati</taxon>
        <taxon>Planctomycetota</taxon>
        <taxon>Planctomycetia</taxon>
        <taxon>Pirellulales</taxon>
        <taxon>Pirellulaceae</taxon>
        <taxon>Aporhodopirellula</taxon>
    </lineage>
</organism>
<dbReference type="RefSeq" id="WP_184308299.1">
    <property type="nucleotide sequence ID" value="NZ_JACHXU010000025.1"/>
</dbReference>
<dbReference type="EMBL" id="JACHXU010000025">
    <property type="protein sequence ID" value="MBB3209576.1"/>
    <property type="molecule type" value="Genomic_DNA"/>
</dbReference>
<dbReference type="AlphaFoldDB" id="A0A7W5E3L7"/>
<name>A0A7W5E3L7_9BACT</name>
<reference evidence="1 2" key="1">
    <citation type="submission" date="2020-08" db="EMBL/GenBank/DDBJ databases">
        <title>Genomic Encyclopedia of Type Strains, Phase III (KMG-III): the genomes of soil and plant-associated and newly described type strains.</title>
        <authorList>
            <person name="Whitman W."/>
        </authorList>
    </citation>
    <scope>NUCLEOTIDE SEQUENCE [LARGE SCALE GENOMIC DNA]</scope>
    <source>
        <strain evidence="1 2">CECT 8075</strain>
    </source>
</reference>
<evidence type="ECO:0000313" key="1">
    <source>
        <dbReference type="EMBL" id="MBB3209576.1"/>
    </source>
</evidence>
<proteinExistence type="predicted"/>
<accession>A0A7W5E3L7</accession>